<dbReference type="SUPFAM" id="SSF53335">
    <property type="entry name" value="S-adenosyl-L-methionine-dependent methyltransferases"/>
    <property type="match status" value="1"/>
</dbReference>
<dbReference type="CDD" id="cd02440">
    <property type="entry name" value="AdoMet_MTases"/>
    <property type="match status" value="1"/>
</dbReference>
<dbReference type="InterPro" id="IPR029063">
    <property type="entry name" value="SAM-dependent_MTases_sf"/>
</dbReference>
<evidence type="ECO:0008006" key="5">
    <source>
        <dbReference type="Google" id="ProtNLM"/>
    </source>
</evidence>
<dbReference type="Pfam" id="PF06325">
    <property type="entry name" value="PrmA"/>
    <property type="match status" value="1"/>
</dbReference>
<keyword evidence="2" id="KW-0808">Transferase</keyword>
<dbReference type="AlphaFoldDB" id="A0A0A6S0K3"/>
<dbReference type="Gene3D" id="3.40.50.150">
    <property type="entry name" value="Vaccinia Virus protein VP39"/>
    <property type="match status" value="1"/>
</dbReference>
<dbReference type="EMBL" id="JSZA02000190">
    <property type="protein sequence ID" value="KHD09671.1"/>
    <property type="molecule type" value="Genomic_DNA"/>
</dbReference>
<name>A0A0A6S0K3_9GAMM</name>
<reference evidence="3 4" key="1">
    <citation type="journal article" date="2016" name="Front. Microbiol.">
        <title>Single-Cell (Meta-)Genomics of a Dimorphic Candidatus Thiomargarita nelsonii Reveals Genomic Plasticity.</title>
        <authorList>
            <person name="Flood B.E."/>
            <person name="Fliss P."/>
            <person name="Jones D.S."/>
            <person name="Dick G.J."/>
            <person name="Jain S."/>
            <person name="Kaster A.K."/>
            <person name="Winkel M."/>
            <person name="Mussmann M."/>
            <person name="Bailey J."/>
        </authorList>
    </citation>
    <scope>NUCLEOTIDE SEQUENCE [LARGE SCALE GENOMIC DNA]</scope>
    <source>
        <strain evidence="3">Hydrate Ridge</strain>
    </source>
</reference>
<evidence type="ECO:0000256" key="2">
    <source>
        <dbReference type="ARBA" id="ARBA00022679"/>
    </source>
</evidence>
<evidence type="ECO:0000313" key="3">
    <source>
        <dbReference type="EMBL" id="KHD09671.1"/>
    </source>
</evidence>
<accession>A0A0A6S0K3</accession>
<dbReference type="GO" id="GO:0016279">
    <property type="term" value="F:protein-lysine N-methyltransferase activity"/>
    <property type="evidence" value="ECO:0007669"/>
    <property type="project" value="TreeGrafter"/>
</dbReference>
<keyword evidence="1" id="KW-0489">Methyltransferase</keyword>
<dbReference type="GO" id="GO:0032259">
    <property type="term" value="P:methylation"/>
    <property type="evidence" value="ECO:0007669"/>
    <property type="project" value="UniProtKB-KW"/>
</dbReference>
<sequence length="104" mass="10925">MALAFGTGTHTTTALCLEWLDQQNDFSDKTLIDYGCGSGILGIAAVKLGAACVWAVDNDPQALLATEDNAKKNEVSAFIRPVFPDQLPDLKADAACLSNAPIAD</sequence>
<dbReference type="GO" id="GO:0005829">
    <property type="term" value="C:cytosol"/>
    <property type="evidence" value="ECO:0007669"/>
    <property type="project" value="TreeGrafter"/>
</dbReference>
<comment type="caution">
    <text evidence="3">The sequence shown here is derived from an EMBL/GenBank/DDBJ whole genome shotgun (WGS) entry which is preliminary data.</text>
</comment>
<proteinExistence type="predicted"/>
<evidence type="ECO:0000313" key="4">
    <source>
        <dbReference type="Proteomes" id="UP000030428"/>
    </source>
</evidence>
<protein>
    <recommendedName>
        <fullName evidence="5">Ribosomal protein L11 methyltransferase</fullName>
    </recommendedName>
</protein>
<organism evidence="3 4">
    <name type="scientific">Candidatus Thiomargarita nelsonii</name>
    <dbReference type="NCBI Taxonomy" id="1003181"/>
    <lineage>
        <taxon>Bacteria</taxon>
        <taxon>Pseudomonadati</taxon>
        <taxon>Pseudomonadota</taxon>
        <taxon>Gammaproteobacteria</taxon>
        <taxon>Thiotrichales</taxon>
        <taxon>Thiotrichaceae</taxon>
        <taxon>Thiomargarita</taxon>
    </lineage>
</organism>
<dbReference type="PANTHER" id="PTHR43648:SF1">
    <property type="entry name" value="ELECTRON TRANSFER FLAVOPROTEIN BETA SUBUNIT LYSINE METHYLTRANSFERASE"/>
    <property type="match status" value="1"/>
</dbReference>
<dbReference type="Proteomes" id="UP000030428">
    <property type="component" value="Unassembled WGS sequence"/>
</dbReference>
<keyword evidence="4" id="KW-1185">Reference proteome</keyword>
<dbReference type="PANTHER" id="PTHR43648">
    <property type="entry name" value="ELECTRON TRANSFER FLAVOPROTEIN BETA SUBUNIT LYSINE METHYLTRANSFERASE"/>
    <property type="match status" value="1"/>
</dbReference>
<gene>
    <name evidence="3" type="ORF">PN36_28720</name>
</gene>
<evidence type="ECO:0000256" key="1">
    <source>
        <dbReference type="ARBA" id="ARBA00022603"/>
    </source>
</evidence>
<dbReference type="InterPro" id="IPR050078">
    <property type="entry name" value="Ribosomal_L11_MeTrfase_PrmA"/>
</dbReference>